<evidence type="ECO:0000313" key="1">
    <source>
        <dbReference type="EMBL" id="VFS62600.1"/>
    </source>
</evidence>
<dbReference type="InterPro" id="IPR029052">
    <property type="entry name" value="Metallo-depent_PP-like"/>
</dbReference>
<dbReference type="SUPFAM" id="SSF56300">
    <property type="entry name" value="Metallo-dependent phosphatases"/>
    <property type="match status" value="1"/>
</dbReference>
<dbReference type="Gene3D" id="3.30.750.180">
    <property type="entry name" value="GpdQ, beta-strand dimerisation domain"/>
    <property type="match status" value="1"/>
</dbReference>
<proteinExistence type="predicted"/>
<dbReference type="Proteomes" id="UP000345637">
    <property type="component" value="Unassembled WGS sequence"/>
</dbReference>
<gene>
    <name evidence="1" type="ORF">NCTC12998_01950</name>
</gene>
<accession>A0A485APJ5</accession>
<name>A0A485APJ5_RAOPL</name>
<sequence length="142" mass="16561">MRPLNGWKPAVRRRRQAGDGVLCTTRRCRWATPRWTPIACENGHRLLALVERFPSLTRIFCGHNHSLTLTQYRQAIVSTVPGTVHQVPYFHEDRRPYYDLSPASCLMHRQVGEQWVSYQHALSHHAGPWLYDENISCPTEER</sequence>
<protein>
    <recommendedName>
        <fullName evidence="3">3',5'-cyclic-nucleotide phosphodiesterase</fullName>
    </recommendedName>
</protein>
<dbReference type="InterPro" id="IPR042281">
    <property type="entry name" value="GpdQ_beta-strand"/>
</dbReference>
<dbReference type="EMBL" id="CAADJE010000020">
    <property type="protein sequence ID" value="VFS62600.1"/>
    <property type="molecule type" value="Genomic_DNA"/>
</dbReference>
<evidence type="ECO:0008006" key="3">
    <source>
        <dbReference type="Google" id="ProtNLM"/>
    </source>
</evidence>
<organism evidence="1 2">
    <name type="scientific">Raoultella planticola</name>
    <name type="common">Klebsiella planticola</name>
    <dbReference type="NCBI Taxonomy" id="575"/>
    <lineage>
        <taxon>Bacteria</taxon>
        <taxon>Pseudomonadati</taxon>
        <taxon>Pseudomonadota</taxon>
        <taxon>Gammaproteobacteria</taxon>
        <taxon>Enterobacterales</taxon>
        <taxon>Enterobacteriaceae</taxon>
        <taxon>Klebsiella/Raoultella group</taxon>
        <taxon>Raoultella</taxon>
    </lineage>
</organism>
<evidence type="ECO:0000313" key="2">
    <source>
        <dbReference type="Proteomes" id="UP000345637"/>
    </source>
</evidence>
<reference evidence="1 2" key="1">
    <citation type="submission" date="2019-03" db="EMBL/GenBank/DDBJ databases">
        <authorList>
            <consortium name="Pathogen Informatics"/>
        </authorList>
    </citation>
    <scope>NUCLEOTIDE SEQUENCE [LARGE SCALE GENOMIC DNA]</scope>
    <source>
        <strain evidence="1 2">NCTC12998</strain>
    </source>
</reference>
<dbReference type="AlphaFoldDB" id="A0A485APJ5"/>